<dbReference type="Proteomes" id="UP001217089">
    <property type="component" value="Unassembled WGS sequence"/>
</dbReference>
<dbReference type="CDD" id="cd00102">
    <property type="entry name" value="IPT"/>
    <property type="match status" value="1"/>
</dbReference>
<reference evidence="15 16" key="1">
    <citation type="submission" date="2022-12" db="EMBL/GenBank/DDBJ databases">
        <title>Chromosome-level genome of Tegillarca granosa.</title>
        <authorList>
            <person name="Kim J."/>
        </authorList>
    </citation>
    <scope>NUCLEOTIDE SEQUENCE [LARGE SCALE GENOMIC DNA]</scope>
    <source>
        <strain evidence="15">Teg-2019</strain>
        <tissue evidence="15">Adductor muscle</tissue>
    </source>
</reference>
<keyword evidence="8" id="KW-1133">Transmembrane helix</keyword>
<dbReference type="Pfam" id="PF07691">
    <property type="entry name" value="PA14"/>
    <property type="match status" value="1"/>
</dbReference>
<keyword evidence="6" id="KW-0732">Signal</keyword>
<evidence type="ECO:0000256" key="2">
    <source>
        <dbReference type="ARBA" id="ARBA00004236"/>
    </source>
</evidence>
<dbReference type="Pfam" id="PF10162">
    <property type="entry name" value="G8"/>
    <property type="match status" value="2"/>
</dbReference>
<dbReference type="SUPFAM" id="SSF49503">
    <property type="entry name" value="Cupredoxins"/>
    <property type="match status" value="1"/>
</dbReference>
<dbReference type="PANTHER" id="PTHR46769:SF2">
    <property type="entry name" value="FIBROCYSTIN-L ISOFORM 2 PRECURSOR-RELATED"/>
    <property type="match status" value="1"/>
</dbReference>
<evidence type="ECO:0000256" key="8">
    <source>
        <dbReference type="ARBA" id="ARBA00022989"/>
    </source>
</evidence>
<evidence type="ECO:0000256" key="7">
    <source>
        <dbReference type="ARBA" id="ARBA00022737"/>
    </source>
</evidence>
<dbReference type="Gene3D" id="2.60.40.420">
    <property type="entry name" value="Cupredoxins - blue copper proteins"/>
    <property type="match status" value="1"/>
</dbReference>
<dbReference type="SUPFAM" id="SSF51126">
    <property type="entry name" value="Pectin lyase-like"/>
    <property type="match status" value="3"/>
</dbReference>
<feature type="domain" description="G8" evidence="13">
    <location>
        <begin position="2011"/>
        <end position="2163"/>
    </location>
</feature>
<feature type="domain" description="G8" evidence="13">
    <location>
        <begin position="4572"/>
        <end position="4699"/>
    </location>
</feature>
<dbReference type="InterPro" id="IPR052387">
    <property type="entry name" value="Fibrocystin"/>
</dbReference>
<gene>
    <name evidence="15" type="ORF">KUTeg_002452</name>
</gene>
<dbReference type="InterPro" id="IPR006626">
    <property type="entry name" value="PbH1"/>
</dbReference>
<evidence type="ECO:0000259" key="13">
    <source>
        <dbReference type="PROSITE" id="PS51484"/>
    </source>
</evidence>
<keyword evidence="5" id="KW-0812">Transmembrane</keyword>
<dbReference type="InterPro" id="IPR008972">
    <property type="entry name" value="Cupredoxin"/>
</dbReference>
<dbReference type="SUPFAM" id="SSF81296">
    <property type="entry name" value="E set domains"/>
    <property type="match status" value="10"/>
</dbReference>
<evidence type="ECO:0000256" key="4">
    <source>
        <dbReference type="ARBA" id="ARBA00022475"/>
    </source>
</evidence>
<evidence type="ECO:0000256" key="9">
    <source>
        <dbReference type="ARBA" id="ARBA00023136"/>
    </source>
</evidence>
<evidence type="ECO:0000313" key="16">
    <source>
        <dbReference type="Proteomes" id="UP001217089"/>
    </source>
</evidence>
<dbReference type="InterPro" id="IPR002909">
    <property type="entry name" value="IPT_dom"/>
</dbReference>
<dbReference type="InterPro" id="IPR013783">
    <property type="entry name" value="Ig-like_fold"/>
</dbReference>
<keyword evidence="11" id="KW-0966">Cell projection</keyword>
<keyword evidence="9" id="KW-0472">Membrane</keyword>
<dbReference type="SMART" id="SM00429">
    <property type="entry name" value="IPT"/>
    <property type="match status" value="9"/>
</dbReference>
<proteinExistence type="predicted"/>
<evidence type="ECO:0000256" key="12">
    <source>
        <dbReference type="SAM" id="MobiDB-lite"/>
    </source>
</evidence>
<dbReference type="SMART" id="SM01225">
    <property type="entry name" value="G8"/>
    <property type="match status" value="2"/>
</dbReference>
<dbReference type="PANTHER" id="PTHR46769">
    <property type="entry name" value="POLYCYSTIC KIDNEY AND HEPATIC DISEASE 1 (AUTOSOMAL RECESSIVE)-LIKE 1"/>
    <property type="match status" value="1"/>
</dbReference>
<dbReference type="Gene3D" id="2.60.120.1560">
    <property type="match status" value="1"/>
</dbReference>
<feature type="compositionally biased region" description="Polar residues" evidence="12">
    <location>
        <begin position="5543"/>
        <end position="5553"/>
    </location>
</feature>
<feature type="domain" description="G8" evidence="13">
    <location>
        <begin position="2732"/>
        <end position="2875"/>
    </location>
</feature>
<dbReference type="InterPro" id="IPR019316">
    <property type="entry name" value="G8_domain"/>
</dbReference>
<evidence type="ECO:0000256" key="1">
    <source>
        <dbReference type="ARBA" id="ARBA00004167"/>
    </source>
</evidence>
<evidence type="ECO:0000256" key="3">
    <source>
        <dbReference type="ARBA" id="ARBA00004316"/>
    </source>
</evidence>
<dbReference type="Pfam" id="PF01833">
    <property type="entry name" value="TIG"/>
    <property type="match status" value="12"/>
</dbReference>
<dbReference type="InterPro" id="IPR012334">
    <property type="entry name" value="Pectin_lyas_fold"/>
</dbReference>
<feature type="domain" description="PA14" evidence="14">
    <location>
        <begin position="361"/>
        <end position="517"/>
    </location>
</feature>
<keyword evidence="16" id="KW-1185">Reference proteome</keyword>
<dbReference type="SMART" id="SM00710">
    <property type="entry name" value="PbH1"/>
    <property type="match status" value="13"/>
</dbReference>
<evidence type="ECO:0000256" key="6">
    <source>
        <dbReference type="ARBA" id="ARBA00022729"/>
    </source>
</evidence>
<keyword evidence="7" id="KW-0677">Repeat</keyword>
<feature type="compositionally biased region" description="Polar residues" evidence="12">
    <location>
        <begin position="3708"/>
        <end position="3718"/>
    </location>
</feature>
<dbReference type="EMBL" id="JARBDR010000141">
    <property type="protein sequence ID" value="KAJ8320865.1"/>
    <property type="molecule type" value="Genomic_DNA"/>
</dbReference>
<evidence type="ECO:0000256" key="11">
    <source>
        <dbReference type="ARBA" id="ARBA00023273"/>
    </source>
</evidence>
<dbReference type="InterPro" id="IPR037524">
    <property type="entry name" value="PA14/GLEYA"/>
</dbReference>
<protein>
    <recommendedName>
        <fullName evidence="17">Fibrocystin-L</fullName>
    </recommendedName>
</protein>
<dbReference type="Gene3D" id="2.60.40.10">
    <property type="entry name" value="Immunoglobulins"/>
    <property type="match status" value="12"/>
</dbReference>
<evidence type="ECO:0000256" key="10">
    <source>
        <dbReference type="ARBA" id="ARBA00023180"/>
    </source>
</evidence>
<feature type="region of interest" description="Disordered" evidence="12">
    <location>
        <begin position="5534"/>
        <end position="5553"/>
    </location>
</feature>
<organism evidence="15 16">
    <name type="scientific">Tegillarca granosa</name>
    <name type="common">Malaysian cockle</name>
    <name type="synonym">Anadara granosa</name>
    <dbReference type="NCBI Taxonomy" id="220873"/>
    <lineage>
        <taxon>Eukaryota</taxon>
        <taxon>Metazoa</taxon>
        <taxon>Spiralia</taxon>
        <taxon>Lophotrochozoa</taxon>
        <taxon>Mollusca</taxon>
        <taxon>Bivalvia</taxon>
        <taxon>Autobranchia</taxon>
        <taxon>Pteriomorphia</taxon>
        <taxon>Arcoida</taxon>
        <taxon>Arcoidea</taxon>
        <taxon>Arcidae</taxon>
        <taxon>Tegillarca</taxon>
    </lineage>
</organism>
<evidence type="ECO:0000259" key="14">
    <source>
        <dbReference type="PROSITE" id="PS51820"/>
    </source>
</evidence>
<feature type="region of interest" description="Disordered" evidence="12">
    <location>
        <begin position="3699"/>
        <end position="3718"/>
    </location>
</feature>
<dbReference type="PROSITE" id="PS51484">
    <property type="entry name" value="G8"/>
    <property type="match status" value="3"/>
</dbReference>
<name>A0ABQ9FYS4_TEGGR</name>
<dbReference type="InterPro" id="IPR055401">
    <property type="entry name" value="CEMIP_beta-hel_dom"/>
</dbReference>
<evidence type="ECO:0000256" key="5">
    <source>
        <dbReference type="ARBA" id="ARBA00022692"/>
    </source>
</evidence>
<evidence type="ECO:0000313" key="15">
    <source>
        <dbReference type="EMBL" id="KAJ8320865.1"/>
    </source>
</evidence>
<dbReference type="InterPro" id="IPR011658">
    <property type="entry name" value="PA14_dom"/>
</dbReference>
<keyword evidence="10" id="KW-0325">Glycoprotein</keyword>
<accession>A0ABQ9FYS4</accession>
<comment type="caution">
    <text evidence="15">The sequence shown here is derived from an EMBL/GenBank/DDBJ whole genome shotgun (WGS) entry which is preliminary data.</text>
</comment>
<dbReference type="InterPro" id="IPR014756">
    <property type="entry name" value="Ig_E-set"/>
</dbReference>
<evidence type="ECO:0008006" key="17">
    <source>
        <dbReference type="Google" id="ProtNLM"/>
    </source>
</evidence>
<dbReference type="PROSITE" id="PS51820">
    <property type="entry name" value="PA14"/>
    <property type="match status" value="1"/>
</dbReference>
<dbReference type="InterPro" id="IPR011050">
    <property type="entry name" value="Pectin_lyase_fold/virulence"/>
</dbReference>
<keyword evidence="4" id="KW-1003">Cell membrane</keyword>
<comment type="subcellular location">
    <subcellularLocation>
        <location evidence="2">Cell membrane</location>
    </subcellularLocation>
    <subcellularLocation>
        <location evidence="3">Cell projection</location>
    </subcellularLocation>
    <subcellularLocation>
        <location evidence="1">Membrane</location>
        <topology evidence="1">Single-pass membrane protein</topology>
    </subcellularLocation>
</comment>
<dbReference type="Gene3D" id="2.160.20.10">
    <property type="entry name" value="Single-stranded right-handed beta-helix, Pectin lyase-like"/>
    <property type="match status" value="2"/>
</dbReference>
<dbReference type="CDD" id="cd00603">
    <property type="entry name" value="IPT_PCSR"/>
    <property type="match status" value="10"/>
</dbReference>
<sequence length="5917" mass="644101">MMAKVFKSRLYYFAISAAQITSITPSKGSLNGGTRITIDGSGFSGDNFNEGNVVQMVSSTKSYECEVHKDGTTQVQIMCYTTTPMQSLTQCNLYYSYEYEKQKGDTIKSSAKQIRKPAVDFSCKTSPPMPEDQYYVRVTVDGTAVPVQNHCGGATNSRCRFTPSWSHTPTITSVSPVAGPPGFILTLKGKIFTDRYGSNIAESSNGRTEKILRVYAAARECLLKQELDVFYGIQLNNDGTSDNGYMKCKLQGTFVGNNNVSFLIEGHFGRSMPASKTLHVYSNDQIAMFQTYAVINSTSPSTGSLLGGQLLTITGSHFDETRSKAKVYVGGDECMIKGNVTDNSIVCETPVVPQSSADSYTGNRGLILEFWNETSKSMSNLADVLSFNNTASDYILSFAEEANFNEEVWNSYVSRMRGYFVPPHTGEYSFYVKADDGAILYMSPDSNMANRVEIARCRRYTTSYTTWSEQASSRRNLTKGNRENVSFMGNIISYGSARFYNTKFTNATTQKATQETQRIRVRSQVQKENQEIHLENWSIGSAVNEIQHVVIDDTSGGYSGATFQLGLYGVYTESFELKDGDPQGAAISSALQSLPVFGDGESVGVSVSSLSKGNGYNYTFTFTSERGDIPNVDYITANGSSLDISVTEQKKGVPSGNVFMINMDGIPSPPISYNTTAANVKSALMDMFGTRCPKTITKPSTSSVHYNFEDGCPVCQGLRGTRVTNVEAFCGKGTILNPVYLYKNNNGLELTQKLKTVCFAYKGHLNNNFWVKYSYEDQDGEVQSGTVTVNADHSVRDRWHYSCYDILTPVTTAQPLGSFFTLNGIQISRSGSKVYFDEITLGRDDVLSNKDNLESRRLRPARPNDVMIDTVTVIKIQTGVAYNITLTPLDCGYNFPKFQSQSGQVVYGYILYPTYRNMEIPKIYSILFNVSGDELKDKLETIPEFGDIYAYRHGDCVNFDLYITFLSLAGNQDLIQVDGSRLTGVGITVNVATINNGSLWYDPIPGDMLRTVNDKPQVMVVINDIPTRCIGNCDYEWTSSSTPTVTSVTPSSGSYNTEVTISGTGFDGVASANKVVIGGAECTVKSASSTSIVCDAGEGPLGSYKVEVTVDSKGKAQHNGGSHTFTYTSQISNISPTSGALGGGSTLTITGSGFGTLGVLKIGGVEVNTTSFTDTKVTALLPPMSPGLHPLQLLIGNNGAAVDGSGNVPNIDYSFKVTNVYPLQGSIFGGTKVTFTGTGFSTDKNETEIKIGRHDCVIESATANQIICLVADTATIHNVDNMGTHYAFGEGYAWNPANVFVTAGDIVRWNWSYPSWVSGMNPRVQQTISDVSEDPEENGFSSGQTGTPSGVFMHRFTVPGTYYYWSGWIEPYKTTNFRGSVHVSSESSYSGEVSVKLGVGNPSSGDACEGSDYTIDGCSDTKPVGNDSTKFNFAFWTCSSPKITSLNVNSGTTSDEISISGNGFSTTKCQNKIVFGPANCVPSSASKSGVVCSIDTANEPEIGVQQDLSVRVGNTGNALVLISGQYPRTFGITPQILGILPSRGSLSGGTDITIIGSGYSGALGDISVDVGGYNCPVVSKTYTQIICKSQVLSAGIKTVDVKVNANGNDIQARCTNAPCQFIYDSDVTPTATNISPTTLSGVATTFTITGTKFGEQTAQVVVKVGGEACKITSVSNTQIECNITNAPVGTSQPVDVFIKGKGKATGTLTINSQAIATSVTPTEGSIHGKTLLTILGNGFVDGSTTVDVGGSPCSLSQVSLSEIICLSPSNSLGNATLTVTSNGKTYPTLTFEYSSTATPVVSSITPSVGSSGANLVITGQNFASSNNENNVTINGVECVISSSSATSIHCTTGAVGVGTYPVLVETQNKGLSNNDKTFQYELRTDSISPNRACDILTTVNGLSKTLVAGYTYDASITPEITSVNPARGGTGGGTQLTITGTGFGTNPADVVVTIAGTVCAVSTVTNTRIICQTGQHSPSVQTNVNVNVAGNGIARQTSAMFHYVDVWSSPYTWGGGPLPVDGDLVVIEAGQSILLDTDTAQLLMLLIRGIPVPTTWTRLDTTASKSSTTLNLQDPVTWKVGDEIVIASTGHHQSQSQNEKRTITAISGGNRTLTISPALDHDHIAVTETINGRLLEYRAEVGLLSHNVKVRGYRDPQWDELIKACPDGFNTGEFAIQTCFLGRFGEEMGSDQFGGIIFLHTVEPNRHLTTARIEHIEVTHAGQAFRLGRYPIHFHLMGDMSTSYVRGCSVHNTFNRAINVHGTHNALIERNVIYNVMGGAMFLEDGIETGNIFQFNLGVFVRESSSLLNDDVTPATFWVTNPNNTIQHNAAAGGSHFGFWYRMHHNPQGPSRTSSVCPQQTPLGVFNNNTAHSFGWFGLWIFETFIPRERGDCSSSTPYPARFYNLFTWNCEKGAEAVNGGALQFHDFVLVNNVLAGYEGKALVEGEYYTENGPMVKDALIVAHSSVLPKPSGGCTKTGIVLPFGFGFHVNGTDFVNFDTGSCAAFAWTRIAGRTSDQNGGFHYKTQRLSFNNSPKKVRYAWEFEGIVEDLDATLIGITNGKVVPTTGTLPSTCTVDSSLSVGFSGSKCPGDVKFHRFSFNNIHPSALDYKNVIFTNRFGNSSLPWQKKRFTHPKGWMGCLVSGEEYSMEFENADHLTNISFTGMFYMSSNSGRRKRSTGSTTDLSFKFSAYKCFFKDCVPPPDPNTIPPPNVRRDDVEYWSQNSSWSKAPEGWGGNYGNGTYGLPLDGDDVMIVEGQWLVADRVLPNMHKLVIYGALELDHGNNTGSYRDFTISVTYLMIMGGRLIIGWEDRPFLGNVLILLNGNHATPTYPLSSGPAIGSKAIDNIIHCILGVFGMLDLHGKPVNVTWTKLSQTANQGDNQITLEESVDWSIGDDIVIAPTGFSAWETETFRITAVSNNVITLNDTLKYKHIVNTETHNSITIHMAAEVGLLTRNIKIQGADYDKLYQESFGGRIVVGITRENGNRYIGAARISNVEFYLTGQEGWVESYDARYSVAFIDAGVVSAIKPSYVKRCAFHHGFSPAIGVYGLNGLPIEDNVIHHTVWFGSYQDRFEPLNVRFNGFINAEKATNLILEDNAVAGSERVGYKVPLKSCGSRSSGDAYVGNTVHSSLLGIAILPNDVVTGSCNEIVNFEIWKIPDYAIYYQNGPSVIVEHNKVADSTVGVFTMLNGPSATAHAYADKTITVRNMLIIGRSASFDCTTDVLDPSDHNVIISANSRSFDGSRHIGVGWSTFSSGGNNAPEKPFAGIKKYQAIKGLMMLDNTTFAHFNTKCPSKVDYAIATIKSNDDGIHPLQTSGLSFSSVSNDHRVLIHRPNLGKINSADCVDMDCDGLKKALIRDEDGTLLTSGTRGAVIPQSEYQWNGDSRRGLGIIRDSSCTYNSAWQAYECHNLNYRVLVIESLDSDTETRRLSPVAILGDGYLDLINGPQDHGWCSGYTCRKRLSTFMAVVATGKNYLMHFTSTTAQKLRYFLLNSQPTEAVRMEVWYSQPFRLDVYHDGSFVMPTNGRFYKERYLLDPPPQGSPDYHKPNVLTDAAGTNWFDRDAGILYFVVKGQKPITVETVQEVIVSFQFPSMTVDEFYGEQMVQYLAAFLNVPMSKVRVVEIVSAAQNNGRRKKRSVSDDVVVVAISDPPNNSSNSSSPDDLTNQELSDISSKIVNEVQLGNMSDVLNNTVTGVSLAEPPADPSSQEWANQPNNAPYTVIVPAHSMRFNPAPTPLHENVAFSTQPKIQVLDEQGRVITNLGTAANPWIITASLRAGTGSNPSATLEGNLTAQFVNGWANFSSLMITHFGSGYIIDFNVTSPTEGENFTISTDPLTIPSQPVKASVVNMPSDIIVGNFHTFTLELQDGLSSLVLPDIAWRGHTWTVTAELGMPSLYGNVTFSGGSQVSFDTVTSRSSFYSITLSQLGMYVIKFHITSSPPDYDFYEEVVVTVKSVAQASMFIEETKTMTVKFDADYNTVVGSDDKYFGAMVGNYFANLYPEILFSSVSVSPGSILVTLTISGNSTNINSTVYAVCSGIQSGTSFTYNSVALSLTSYMTVGGVSYYGVTCGDITIEHIEVTHAGQAFRLGRYPIHFHLMGDMSTSYVRGCSVHNTFNRAINVHGTHNALIERNVIYNVMGGAMFLEDGIETGNIFQFNLGVFVRESSSLLNDDVTPATFWVTNPNNTIQHNAAAGGSHFGFWYRMHHNPQGHLEHLLYVHSKRHLVYSIITLPTLLDGLDYGYLRHLFLVKETPYPARFYNLFTWNCEKGAEAVNGGALQFHDFVLVNNVLAGYEGKALVEGEYYTENGPMVKDALIVAHSSVLPKPSGGCTKTGIVLPFGLVFTCAAFAWTRIAGRTSDQNGGFHYKNPEAKVLINSPKKICLGVRRHCRRLGCNIDGITNGKVVPTTGTLPSTCTVDSSLSVGFSGSKCPGDVKFHRFSFNNIHPSALDYKNVIFTNRFGNSSLPWQKKRFTHPKGWMGCLVSGEEYSMEFENADHLTNISFTGMFYMFDEFQLEGQAILEEGNGPQVQQPTLSFKFSAYKCVFKDCVPPPDPNTIPPPNVRRDDVEYWSQNSSWSKAPEGWGGQWLVADTVLPNMHKLVIYGALELDHGNNTGSYRDFTISVTYLMIMGGRLIIGWEDRPFLGNVLILLNGNHATPTYPLSSGPAIGSKAIGVFGMLDLHGKPVNVTWTKLSQTANQGDNQITLEESVDWSIGDDIVIAPTGFSAWETETFRITAVSNNVITLNDTLKYKHIVNTETHNSITIHMAAEVGLLTRNIKIQGADYDKLYQESFGGRIVVGITRENGNRYIGAARISNVEFYLTGQEGWVESYDARYSVAFIDAGVVSAIKPSYVKRCAFHHGFSPAIGVYGLNGLPIEDNVIHHTVWFGINFLTLMVYEGSYQDRFEPLNVRFNGFINAEKATNLILEDNAVAGSERVGYKVPLKSCGSRSSGDAYVGNTVHSSLLGIAILPNDVVTGSCNEIVNFEIWKIPDYGIYYQNGPSVIVEHNKVADSTVGVFTMLNGPSATAHAYADKTITVRNMLIIGRSASFDCTTDVLDTSDHNVIISANSRSFDGSRHIGVGWSTFSSGGNNAPEKPFAGIKKYQAIKGLMMLDNTTFAHFNTKCPSKVDYAIATIKSNDDGIHPLQTSGLSFSSVSNDHRVLIHRPNLGKINSADCVDMDCDGLKKALIRDEDGTLLTSGTRGAVIPQSEYQWNGDSRRGLGIIRDSSCTYNSAWQAYECHNLNYRVLVIESLDSDTETRRLSPVAILGDGYLDLINGPQDHGWCSGYTCRKRLSTFMAVVATGKNYLMHFTSTTAQKLRYFLLNSQPTEAVRMEVWYSQPFRLDVYHDGSFVMPTNGRFYKERYLLDPPPQGSPDYHKPNVLTDAAGTNWFDRDAGILYFVVKGQKPITVETVQEVIVSFQFPSMTVDEFYGEQMVQYLAAFLNVPMSKVRVVEIVSAAQNNGRRKKRSVSDDVVVVAISDPPNNSSNSSSPDDLTNQELSDISSKIVNEVQLGNMSDVLNNTVTGVSLAEPPADPSSQEWANQPNNAPYTVIVPAHSMRFNPAPTPLHENVAFSTQPKIQVLDEQFVNGWANFSSLMITHFGSGYIIDFNVTSPTEGENFTISTDPLTIPSQPVKASVVNMPSDIIVGNFHTFTLELQDGLSSLVLPDIAWRGHTWTVTAELGMPSLYGNVTFSGGSQVSFDTVTSRSSFYSITLSQLGMYVIKFHITSSPPDYDFYEEVVVTVKSVAQASMFIEETKTMTVKFDADYNTVVGSDDKYFGAMVGNYFANLYPEILFSSVSVSPGSILVTLTISGNSTNINSTVYAVCSGIQSGTSFTYNSVALSLTTAQITSITPSKGSLNGGTRITIDGSGFSEDNFNEGNGVQMVSSTKSYECEVHKDGTTQVLFSL</sequence>
<dbReference type="Pfam" id="PF24606">
    <property type="entry name" value="CEMIP_beta-hel"/>
    <property type="match status" value="4"/>
</dbReference>